<keyword evidence="7" id="KW-0732">Signal</keyword>
<evidence type="ECO:0000256" key="2">
    <source>
        <dbReference type="ARBA" id="ARBA00022448"/>
    </source>
</evidence>
<proteinExistence type="predicted"/>
<dbReference type="EMBL" id="BMKL01000001">
    <property type="protein sequence ID" value="GGD88233.1"/>
    <property type="molecule type" value="Genomic_DNA"/>
</dbReference>
<dbReference type="Gene3D" id="2.40.170.20">
    <property type="entry name" value="TonB-dependent receptor, beta-barrel domain"/>
    <property type="match status" value="1"/>
</dbReference>
<evidence type="ECO:0000256" key="3">
    <source>
        <dbReference type="ARBA" id="ARBA00022452"/>
    </source>
</evidence>
<dbReference type="InterPro" id="IPR057601">
    <property type="entry name" value="Oar-like_b-barrel"/>
</dbReference>
<keyword evidence="2" id="KW-0813">Transport</keyword>
<feature type="chain" id="PRO_5045904211" evidence="7">
    <location>
        <begin position="28"/>
        <end position="1049"/>
    </location>
</feature>
<feature type="domain" description="TonB-dependent transporter Oar-like beta-barrel" evidence="9">
    <location>
        <begin position="338"/>
        <end position="590"/>
    </location>
</feature>
<evidence type="ECO:0000259" key="8">
    <source>
        <dbReference type="Pfam" id="PF07715"/>
    </source>
</evidence>
<keyword evidence="5" id="KW-0472">Membrane</keyword>
<evidence type="ECO:0000256" key="7">
    <source>
        <dbReference type="SAM" id="SignalP"/>
    </source>
</evidence>
<evidence type="ECO:0000259" key="9">
    <source>
        <dbReference type="Pfam" id="PF25183"/>
    </source>
</evidence>
<dbReference type="InterPro" id="IPR039426">
    <property type="entry name" value="TonB-dep_rcpt-like"/>
</dbReference>
<evidence type="ECO:0000313" key="10">
    <source>
        <dbReference type="EMBL" id="GGD88233.1"/>
    </source>
</evidence>
<dbReference type="InterPro" id="IPR012910">
    <property type="entry name" value="Plug_dom"/>
</dbReference>
<dbReference type="SUPFAM" id="SSF56935">
    <property type="entry name" value="Porins"/>
    <property type="match status" value="1"/>
</dbReference>
<keyword evidence="6" id="KW-0998">Cell outer membrane</keyword>
<dbReference type="PANTHER" id="PTHR30069">
    <property type="entry name" value="TONB-DEPENDENT OUTER MEMBRANE RECEPTOR"/>
    <property type="match status" value="1"/>
</dbReference>
<gene>
    <name evidence="10" type="ORF">GCM10011515_04830</name>
</gene>
<dbReference type="Gene3D" id="2.60.40.1120">
    <property type="entry name" value="Carboxypeptidase-like, regulatory domain"/>
    <property type="match status" value="1"/>
</dbReference>
<evidence type="ECO:0000313" key="11">
    <source>
        <dbReference type="Proteomes" id="UP000619041"/>
    </source>
</evidence>
<keyword evidence="11" id="KW-1185">Reference proteome</keyword>
<dbReference type="InterPro" id="IPR013784">
    <property type="entry name" value="Carb-bd-like_fold"/>
</dbReference>
<accession>A0ABQ1S1L2</accession>
<feature type="domain" description="TonB-dependent transporter Oar-like beta-barrel" evidence="9">
    <location>
        <begin position="605"/>
        <end position="909"/>
    </location>
</feature>
<evidence type="ECO:0000256" key="1">
    <source>
        <dbReference type="ARBA" id="ARBA00004571"/>
    </source>
</evidence>
<dbReference type="Proteomes" id="UP000619041">
    <property type="component" value="Unassembled WGS sequence"/>
</dbReference>
<comment type="caution">
    <text evidence="10">The sequence shown here is derived from an EMBL/GenBank/DDBJ whole genome shotgun (WGS) entry which is preliminary data.</text>
</comment>
<evidence type="ECO:0000256" key="4">
    <source>
        <dbReference type="ARBA" id="ARBA00022692"/>
    </source>
</evidence>
<dbReference type="InterPro" id="IPR036942">
    <property type="entry name" value="Beta-barrel_TonB_sf"/>
</dbReference>
<reference evidence="11" key="1">
    <citation type="journal article" date="2019" name="Int. J. Syst. Evol. Microbiol.">
        <title>The Global Catalogue of Microorganisms (GCM) 10K type strain sequencing project: providing services to taxonomists for standard genome sequencing and annotation.</title>
        <authorList>
            <consortium name="The Broad Institute Genomics Platform"/>
            <consortium name="The Broad Institute Genome Sequencing Center for Infectious Disease"/>
            <person name="Wu L."/>
            <person name="Ma J."/>
        </authorList>
    </citation>
    <scope>NUCLEOTIDE SEQUENCE [LARGE SCALE GENOMIC DNA]</scope>
    <source>
        <strain evidence="11">CGMCC 1.15959</strain>
    </source>
</reference>
<dbReference type="Pfam" id="PF07715">
    <property type="entry name" value="Plug"/>
    <property type="match status" value="1"/>
</dbReference>
<dbReference type="Pfam" id="PF13620">
    <property type="entry name" value="CarboxypepD_reg"/>
    <property type="match status" value="1"/>
</dbReference>
<keyword evidence="3" id="KW-1134">Transmembrane beta strand</keyword>
<organism evidence="10 11">
    <name type="scientific">Tsuneonella deserti</name>
    <dbReference type="NCBI Taxonomy" id="2035528"/>
    <lineage>
        <taxon>Bacteria</taxon>
        <taxon>Pseudomonadati</taxon>
        <taxon>Pseudomonadota</taxon>
        <taxon>Alphaproteobacteria</taxon>
        <taxon>Sphingomonadales</taxon>
        <taxon>Erythrobacteraceae</taxon>
        <taxon>Tsuneonella</taxon>
    </lineage>
</organism>
<dbReference type="InterPro" id="IPR037066">
    <property type="entry name" value="Plug_dom_sf"/>
</dbReference>
<dbReference type="SUPFAM" id="SSF49452">
    <property type="entry name" value="Starch-binding domain-like"/>
    <property type="match status" value="1"/>
</dbReference>
<dbReference type="PANTHER" id="PTHR30069:SF46">
    <property type="entry name" value="OAR PROTEIN"/>
    <property type="match status" value="1"/>
</dbReference>
<dbReference type="Gene3D" id="2.170.130.10">
    <property type="entry name" value="TonB-dependent receptor, plug domain"/>
    <property type="match status" value="1"/>
</dbReference>
<keyword evidence="4" id="KW-0812">Transmembrane</keyword>
<sequence>MMSKLRKQLLASSSALRVLAVVGTGVAATALPTAALHAQDYTSGALTGRVTDEAGAPAAGATVVLTSQESGVSRTATTGPNGNFSVNDLAPGTYNVEASNAAGASYRAEGVVIQPSTTTQLTIPLTAGDVIVVTGARIQQAFTGTTVGLSVDVEDFIKDKPLGRTLTDVVLLAPNTTIGDASFGYLPSIGGSSVAENAYYLNGMNLTNFDNYLGGATVPFYFYKNVDVKNGGYQAEYGRATGGIVNAVSKSGTNDFFAAAHIDWAPDFLRSHGKNLFTQPNGVPIPITNRHYDEADSLLVTLEAGLPIIKDRLFVYGMGQFQRTTSLTNAPAAGTAYERKNDDPFWGVKVDAYPIDSQHLEFTIFDTRNTTTRFDRTYSTGADGAPVIGAAPAVTDFYSGGLNFVGKYTGQFTDWLTLSAAYGRVRDRFDFATTAGEGSSPYFVNVSTDTVFGVPDSGFFNGQRIQLIDSPYDTERKFFRADADLRFSLLGDHHVRFGYDQEKNTLNHVSVTTGGDVLLGAGLLSQQAYDAILGGAGYRMIVRAPDATGQPIIELNYFNTGGAFKAKNQAYYIQDQWDVTDRLTLNLGVRRDDFRVNKPSGLPIANLKENYAPRLGFTYEVGDAGKFFGSYGWYYLPIASNTAFRQGAPSYYFRQRYYLDGVVNGLPVLGDQVTNNGTYQTACPFALLPGGSLTNCNVTGDGADIDTSQAIASNLKATRESEIILGYEHKMDLWTFGLTYIHRNLDRTAEDSAIDAAVNAYCAANNIVATRLSDGATRSCEQIWTGYHQYVINNPGSDVTVNLLAAGYDIDGREVTLTADQLGYGKATRKYDAVTFSFDRADNGVYSFGGSYTWSKSRGNSEGYVQSDFGQDDSGITQDFDQPGFVDYAYGPLPNDRRHQFKLYGSVHLNEDFTVGTFLQVQSPRPLSCFGWHPTDVFAGGYGAASHFCGGEPSPRGTAQKTQWLSTLNLSGRYNLRFGDHVMTLRADVFNLLNSKAITSRYEFGDLDAIYNANNTSGLPDGYIADPDFGLPTGYQAPRYVRLGVDITF</sequence>
<evidence type="ECO:0000256" key="6">
    <source>
        <dbReference type="ARBA" id="ARBA00023237"/>
    </source>
</evidence>
<comment type="subcellular location">
    <subcellularLocation>
        <location evidence="1">Cell outer membrane</location>
        <topology evidence="1">Multi-pass membrane protein</topology>
    </subcellularLocation>
</comment>
<name>A0ABQ1S1L2_9SPHN</name>
<evidence type="ECO:0000256" key="5">
    <source>
        <dbReference type="ARBA" id="ARBA00023136"/>
    </source>
</evidence>
<feature type="domain" description="TonB-dependent receptor plug" evidence="8">
    <location>
        <begin position="154"/>
        <end position="243"/>
    </location>
</feature>
<dbReference type="Pfam" id="PF25183">
    <property type="entry name" value="OMP_b-brl_4"/>
    <property type="match status" value="2"/>
</dbReference>
<feature type="signal peptide" evidence="7">
    <location>
        <begin position="1"/>
        <end position="27"/>
    </location>
</feature>
<dbReference type="RefSeq" id="WP_188643673.1">
    <property type="nucleotide sequence ID" value="NZ_BMKL01000001.1"/>
</dbReference>
<protein>
    <submittedName>
        <fullName evidence="10">Membrane protein</fullName>
    </submittedName>
</protein>